<evidence type="ECO:0000259" key="1">
    <source>
        <dbReference type="Pfam" id="PF17390"/>
    </source>
</evidence>
<dbReference type="Gene3D" id="2.60.420.10">
    <property type="entry name" value="Maltose phosphorylase, domain 3"/>
    <property type="match status" value="1"/>
</dbReference>
<proteinExistence type="predicted"/>
<evidence type="ECO:0000313" key="3">
    <source>
        <dbReference type="Proteomes" id="UP000679950"/>
    </source>
</evidence>
<dbReference type="RefSeq" id="WP_082881260.1">
    <property type="nucleotide sequence ID" value="NZ_BORB01000035.1"/>
</dbReference>
<organism evidence="2 3">
    <name type="scientific">Lederbergia ruris</name>
    <dbReference type="NCBI Taxonomy" id="217495"/>
    <lineage>
        <taxon>Bacteria</taxon>
        <taxon>Bacillati</taxon>
        <taxon>Bacillota</taxon>
        <taxon>Bacilli</taxon>
        <taxon>Bacillales</taxon>
        <taxon>Bacillaceae</taxon>
        <taxon>Lederbergia</taxon>
    </lineage>
</organism>
<dbReference type="EMBL" id="BORB01000035">
    <property type="protein sequence ID" value="GIN59068.1"/>
    <property type="molecule type" value="Genomic_DNA"/>
</dbReference>
<dbReference type="PANTHER" id="PTHR34987:SF4">
    <property type="entry name" value="ALPHA-L-RHAMNOSIDASE C-TERMINAL DOMAIN-CONTAINING PROTEIN"/>
    <property type="match status" value="1"/>
</dbReference>
<accession>A0ABQ4KNT9</accession>
<dbReference type="InterPro" id="IPR008928">
    <property type="entry name" value="6-hairpin_glycosidase_sf"/>
</dbReference>
<name>A0ABQ4KNT9_9BACI</name>
<dbReference type="Gene3D" id="1.50.10.10">
    <property type="match status" value="2"/>
</dbReference>
<sequence>MTGTTNYMGKIPSWVWHEDGMKQKEIIIKKTFHLLNKVGNVSFKMALTGTASVFLDGILIETLKEHPRLVTRFEEITNFPNHLKAGQHELKIEIKCETPMPVAPISIHLSNRLLGMIGYLEGDDLWIPTDTTWMTENRQVTEICVYGEEPFGDLENSPPSFIRGGFEDIVTKSIKEITILKENLLESKWQDQLEIYGDLGETFPLSEFEEKDRFIFYHVRKQTEWREKRKWQRSLDLRGIPSIRIDLQKEYNARFIVKNKGAIPLTILWNGSESIDELEHYDGCMTDWLEIEPNCQASILPQGMRYLDFFIYGQPNCKFHAEIGFEEAYAELEQVGRFTSDLPLLNNIYDVAVHTNRICHQLGLWDGIKRDRLNWVYDYYMAAKADYVLWDDFKVLKRSIVELGHGTPYGYWMNSIPSYTLWWFNNVWEYYLHTEDKEFILAMKEDIQKHLQWVTDNIESDTGFFKEKHAPFLEWVPMEEEEYWNAFHALLMITKKNLNQLIAYVPELGSPVKWQEPNLKEEDFLVNSQALIIPLMGILSGVVSDTKAIEFLKTYKPTNPISPLSAFWLAECCSKFGLQEHAWNVLQIVWGYMLEKDSTTFWESSILTGKRDFHHNQTTYTAYDSYRMSLCHSWSSTPVQWISRYILGIKPMKPGFREVVFKPLPLAELRYCSGSISTPFGAIYVQVNKEKNGELATKVIAPPEVRII</sequence>
<dbReference type="SUPFAM" id="SSF48208">
    <property type="entry name" value="Six-hairpin glycosidases"/>
    <property type="match status" value="1"/>
</dbReference>
<dbReference type="Pfam" id="PF17390">
    <property type="entry name" value="Bac_rhamnosid_C"/>
    <property type="match status" value="1"/>
</dbReference>
<protein>
    <recommendedName>
        <fullName evidence="1">Alpha-L-rhamnosidase C-terminal domain-containing protein</fullName>
    </recommendedName>
</protein>
<dbReference type="InterPro" id="IPR012341">
    <property type="entry name" value="6hp_glycosidase-like_sf"/>
</dbReference>
<evidence type="ECO:0000313" key="2">
    <source>
        <dbReference type="EMBL" id="GIN59068.1"/>
    </source>
</evidence>
<dbReference type="PANTHER" id="PTHR34987">
    <property type="entry name" value="C, PUTATIVE (AFU_ORTHOLOGUE AFUA_3G02880)-RELATED"/>
    <property type="match status" value="1"/>
</dbReference>
<comment type="caution">
    <text evidence="2">The sequence shown here is derived from an EMBL/GenBank/DDBJ whole genome shotgun (WGS) entry which is preliminary data.</text>
</comment>
<dbReference type="Proteomes" id="UP000679950">
    <property type="component" value="Unassembled WGS sequence"/>
</dbReference>
<dbReference type="InterPro" id="IPR035398">
    <property type="entry name" value="Bac_rhamnosid_C"/>
</dbReference>
<reference evidence="2 3" key="1">
    <citation type="submission" date="2021-03" db="EMBL/GenBank/DDBJ databases">
        <title>Antimicrobial resistance genes in bacteria isolated from Japanese honey, and their potential for conferring macrolide and lincosamide resistance in the American foulbrood pathogen Paenibacillus larvae.</title>
        <authorList>
            <person name="Okamoto M."/>
            <person name="Kumagai M."/>
            <person name="Kanamori H."/>
            <person name="Takamatsu D."/>
        </authorList>
    </citation>
    <scope>NUCLEOTIDE SEQUENCE [LARGE SCALE GENOMIC DNA]</scope>
    <source>
        <strain evidence="2 3">J8TS2</strain>
    </source>
</reference>
<feature type="domain" description="Alpha-L-rhamnosidase C-terminal" evidence="1">
    <location>
        <begin position="648"/>
        <end position="706"/>
    </location>
</feature>
<keyword evidence="3" id="KW-1185">Reference proteome</keyword>
<gene>
    <name evidence="2" type="ORF">J8TS2_33870</name>
</gene>